<dbReference type="SUPFAM" id="SSF82784">
    <property type="entry name" value="OsmC-like"/>
    <property type="match status" value="1"/>
</dbReference>
<dbReference type="RefSeq" id="WP_018029537.1">
    <property type="nucleotide sequence ID" value="NZ_JBGXSR010000145.1"/>
</dbReference>
<reference evidence="1 2" key="1">
    <citation type="submission" date="2018-06" db="EMBL/GenBank/DDBJ databases">
        <authorList>
            <consortium name="Pathogen Informatics"/>
            <person name="Doyle S."/>
        </authorList>
    </citation>
    <scope>NUCLEOTIDE SEQUENCE [LARGE SCALE GENOMIC DNA]</scope>
    <source>
        <strain evidence="1 2">NCTC12278</strain>
    </source>
</reference>
<name>A0A2X3W6Q3_9STRE</name>
<dbReference type="Pfam" id="PF02566">
    <property type="entry name" value="OsmC"/>
    <property type="match status" value="1"/>
</dbReference>
<dbReference type="EMBL" id="LS483343">
    <property type="protein sequence ID" value="SQF39996.1"/>
    <property type="molecule type" value="Genomic_DNA"/>
</dbReference>
<dbReference type="STRING" id="1123303.GCA_000372425_00208"/>
<protein>
    <submittedName>
        <fullName evidence="1">Putative ribosomal protein</fullName>
    </submittedName>
</protein>
<evidence type="ECO:0000313" key="2">
    <source>
        <dbReference type="Proteomes" id="UP000249495"/>
    </source>
</evidence>
<dbReference type="InterPro" id="IPR015946">
    <property type="entry name" value="KH_dom-like_a/b"/>
</dbReference>
<dbReference type="Proteomes" id="UP000249495">
    <property type="component" value="Chromosome 1"/>
</dbReference>
<dbReference type="InterPro" id="IPR003718">
    <property type="entry name" value="OsmC/Ohr_fam"/>
</dbReference>
<gene>
    <name evidence="1" type="ORF">NCTC12278_00676</name>
</gene>
<dbReference type="Gene3D" id="3.30.300.20">
    <property type="match status" value="1"/>
</dbReference>
<keyword evidence="2" id="KW-1185">Reference proteome</keyword>
<dbReference type="OrthoDB" id="2990196at2"/>
<sequence length="125" mass="14356">MYQTEIKGDRLYHAQSSGYGQPVETFGQTQDGETPMSLVNIALASCVTMCIQGYFAKHHQLTELPITVESHYENKKFTLLLRMDDALTEEMKSALLTYIDDNCRVKQLLRQDLDYQISFAEKKEP</sequence>
<organism evidence="1 2">
    <name type="scientific">Streptococcus ferus</name>
    <dbReference type="NCBI Taxonomy" id="1345"/>
    <lineage>
        <taxon>Bacteria</taxon>
        <taxon>Bacillati</taxon>
        <taxon>Bacillota</taxon>
        <taxon>Bacilli</taxon>
        <taxon>Lactobacillales</taxon>
        <taxon>Streptococcaceae</taxon>
        <taxon>Streptococcus</taxon>
    </lineage>
</organism>
<dbReference type="AlphaFoldDB" id="A0A2X3W6Q3"/>
<dbReference type="KEGG" id="sfer:NCTC12278_00676"/>
<accession>A0A2X3W6Q3</accession>
<keyword evidence="1" id="KW-0687">Ribonucleoprotein</keyword>
<dbReference type="InterPro" id="IPR036102">
    <property type="entry name" value="OsmC/Ohrsf"/>
</dbReference>
<keyword evidence="1" id="KW-0689">Ribosomal protein</keyword>
<dbReference type="GO" id="GO:0005840">
    <property type="term" value="C:ribosome"/>
    <property type="evidence" value="ECO:0007669"/>
    <property type="project" value="UniProtKB-KW"/>
</dbReference>
<proteinExistence type="predicted"/>
<evidence type="ECO:0000313" key="1">
    <source>
        <dbReference type="EMBL" id="SQF39996.1"/>
    </source>
</evidence>